<comment type="caution">
    <text evidence="1">The sequence shown here is derived from an EMBL/GenBank/DDBJ whole genome shotgun (WGS) entry which is preliminary data.</text>
</comment>
<keyword evidence="2" id="KW-1185">Reference proteome</keyword>
<evidence type="ECO:0000313" key="2">
    <source>
        <dbReference type="Proteomes" id="UP001500443"/>
    </source>
</evidence>
<dbReference type="RefSeq" id="WP_027754544.1">
    <property type="nucleotide sequence ID" value="NZ_BAAAPF010000047.1"/>
</dbReference>
<dbReference type="EMBL" id="BAAAPF010000047">
    <property type="protein sequence ID" value="GAA2119642.1"/>
    <property type="molecule type" value="Genomic_DNA"/>
</dbReference>
<organism evidence="1 2">
    <name type="scientific">Streptomyces synnematoformans</name>
    <dbReference type="NCBI Taxonomy" id="415721"/>
    <lineage>
        <taxon>Bacteria</taxon>
        <taxon>Bacillati</taxon>
        <taxon>Actinomycetota</taxon>
        <taxon>Actinomycetes</taxon>
        <taxon>Kitasatosporales</taxon>
        <taxon>Streptomycetaceae</taxon>
        <taxon>Streptomyces</taxon>
    </lineage>
</organism>
<accession>A0ABN2Y1E9</accession>
<proteinExistence type="predicted"/>
<dbReference type="InterPro" id="IPR025443">
    <property type="entry name" value="DUF4307"/>
</dbReference>
<name>A0ABN2Y1E9_9ACTN</name>
<protein>
    <submittedName>
        <fullName evidence="1">DUF4307 domain-containing protein</fullName>
    </submittedName>
</protein>
<sequence length="136" mass="14356">MAGAPQTPPEGRYGRSADARADRRLKAVGAVLGAAALGFVAWSAVDATAGSKASGELIRYQVVSDHEVQVHIEVRKKTDVDAICTLRSLAADKSEAGIRDVRIDEPKTRVDTVVSIRTATRGANAELVGCKAADER</sequence>
<gene>
    <name evidence="1" type="ORF">GCM10009802_21950</name>
</gene>
<dbReference type="Pfam" id="PF14155">
    <property type="entry name" value="DUF4307"/>
    <property type="match status" value="1"/>
</dbReference>
<reference evidence="1 2" key="1">
    <citation type="journal article" date="2019" name="Int. J. Syst. Evol. Microbiol.">
        <title>The Global Catalogue of Microorganisms (GCM) 10K type strain sequencing project: providing services to taxonomists for standard genome sequencing and annotation.</title>
        <authorList>
            <consortium name="The Broad Institute Genomics Platform"/>
            <consortium name="The Broad Institute Genome Sequencing Center for Infectious Disease"/>
            <person name="Wu L."/>
            <person name="Ma J."/>
        </authorList>
    </citation>
    <scope>NUCLEOTIDE SEQUENCE [LARGE SCALE GENOMIC DNA]</scope>
    <source>
        <strain evidence="1 2">JCM 15481</strain>
    </source>
</reference>
<evidence type="ECO:0000313" key="1">
    <source>
        <dbReference type="EMBL" id="GAA2119642.1"/>
    </source>
</evidence>
<dbReference type="Proteomes" id="UP001500443">
    <property type="component" value="Unassembled WGS sequence"/>
</dbReference>